<protein>
    <submittedName>
        <fullName evidence="2">N-acetyltransferase</fullName>
    </submittedName>
</protein>
<gene>
    <name evidence="2" type="ORF">HMF7854_13770</name>
</gene>
<dbReference type="InterPro" id="IPR000182">
    <property type="entry name" value="GNAT_dom"/>
</dbReference>
<organism evidence="2 3">
    <name type="scientific">Sphingomonas ginkgonis</name>
    <dbReference type="NCBI Taxonomy" id="2315330"/>
    <lineage>
        <taxon>Bacteria</taxon>
        <taxon>Pseudomonadati</taxon>
        <taxon>Pseudomonadota</taxon>
        <taxon>Alphaproteobacteria</taxon>
        <taxon>Sphingomonadales</taxon>
        <taxon>Sphingomonadaceae</taxon>
        <taxon>Sphingomonas</taxon>
    </lineage>
</organism>
<dbReference type="PROSITE" id="PS51186">
    <property type="entry name" value="GNAT"/>
    <property type="match status" value="1"/>
</dbReference>
<dbReference type="SUPFAM" id="SSF55729">
    <property type="entry name" value="Acyl-CoA N-acyltransferases (Nat)"/>
    <property type="match status" value="1"/>
</dbReference>
<dbReference type="GO" id="GO:0016747">
    <property type="term" value="F:acyltransferase activity, transferring groups other than amino-acyl groups"/>
    <property type="evidence" value="ECO:0007669"/>
    <property type="project" value="InterPro"/>
</dbReference>
<evidence type="ECO:0000259" key="1">
    <source>
        <dbReference type="PROSITE" id="PS51186"/>
    </source>
</evidence>
<comment type="caution">
    <text evidence="2">The sequence shown here is derived from an EMBL/GenBank/DDBJ whole genome shotgun (WGS) entry which is preliminary data.</text>
</comment>
<feature type="domain" description="N-acetyltransferase" evidence="1">
    <location>
        <begin position="4"/>
        <end position="163"/>
    </location>
</feature>
<dbReference type="AlphaFoldDB" id="A0A429VCY1"/>
<accession>A0A429VCY1</accession>
<dbReference type="PANTHER" id="PTHR43072:SF8">
    <property type="entry name" value="ACYLTRANSFERASE FABY-RELATED"/>
    <property type="match status" value="1"/>
</dbReference>
<name>A0A429VCY1_9SPHN</name>
<evidence type="ECO:0000313" key="2">
    <source>
        <dbReference type="EMBL" id="RST31783.1"/>
    </source>
</evidence>
<sequence length="179" mass="19291">MAAALIRLATAGDAAAIAEIYAPYVRATRITFEEIAPGTAEMRARMGSPHHPWLIAEESGAALGYACATPYHLRSAYRWTCEVGIYLAAAAQGRGLGTELLGTLLELLRLQGYSAAIGTIALPNPSSIRLHEKLGFRPAGHYRAIGFKQGEWVDVGRWQCDLGERAEAPAEIRPFAELG</sequence>
<keyword evidence="2" id="KW-0808">Transferase</keyword>
<dbReference type="InterPro" id="IPR016181">
    <property type="entry name" value="Acyl_CoA_acyltransferase"/>
</dbReference>
<keyword evidence="3" id="KW-1185">Reference proteome</keyword>
<evidence type="ECO:0000313" key="3">
    <source>
        <dbReference type="Proteomes" id="UP000274661"/>
    </source>
</evidence>
<dbReference type="Gene3D" id="3.40.630.30">
    <property type="match status" value="1"/>
</dbReference>
<proteinExistence type="predicted"/>
<dbReference type="EMBL" id="RWJF01000001">
    <property type="protein sequence ID" value="RST31783.1"/>
    <property type="molecule type" value="Genomic_DNA"/>
</dbReference>
<dbReference type="RefSeq" id="WP_126719723.1">
    <property type="nucleotide sequence ID" value="NZ_RWJF01000001.1"/>
</dbReference>
<reference evidence="2 3" key="1">
    <citation type="submission" date="2018-12" db="EMBL/GenBank/DDBJ databases">
        <title>Sphingomonas sp. HMF7854 Genome sequencing and assembly.</title>
        <authorList>
            <person name="Cha I."/>
            <person name="Kang H."/>
            <person name="Kim H."/>
            <person name="Kang J."/>
            <person name="Joh K."/>
        </authorList>
    </citation>
    <scope>NUCLEOTIDE SEQUENCE [LARGE SCALE GENOMIC DNA]</scope>
    <source>
        <strain evidence="2 3">HMF7854</strain>
    </source>
</reference>
<dbReference type="Pfam" id="PF00583">
    <property type="entry name" value="Acetyltransf_1"/>
    <property type="match status" value="1"/>
</dbReference>
<dbReference type="Proteomes" id="UP000274661">
    <property type="component" value="Unassembled WGS sequence"/>
</dbReference>
<dbReference type="PANTHER" id="PTHR43072">
    <property type="entry name" value="N-ACETYLTRANSFERASE"/>
    <property type="match status" value="1"/>
</dbReference>
<dbReference type="OrthoDB" id="5459937at2"/>